<dbReference type="AlphaFoldDB" id="A0A0C2NEM8"/>
<protein>
    <submittedName>
        <fullName evidence="1">Uncharacterized protein</fullName>
    </submittedName>
</protein>
<gene>
    <name evidence="1" type="ORF">RF11_09716</name>
</gene>
<dbReference type="Proteomes" id="UP000031668">
    <property type="component" value="Unassembled WGS sequence"/>
</dbReference>
<dbReference type="EMBL" id="JWZT01001202">
    <property type="protein sequence ID" value="KII72472.1"/>
    <property type="molecule type" value="Genomic_DNA"/>
</dbReference>
<sequence length="170" mass="19625">MELGTFIQTVQAWIKNLLALVSNHQNLEKYLKQNLKSGKVEILITGNSAPIILKENLSLPAFFGLFRIALFAAVDFISGYCNQLKYQENIHSNKLICYVQNKHGLMNRLILSFFKANRACLDEETNFLMDIRDKKSFMLSHFPVQNYECNALEARFVYARTLILTDFYGD</sequence>
<accession>A0A0C2NEM8</accession>
<comment type="caution">
    <text evidence="1">The sequence shown here is derived from an EMBL/GenBank/DDBJ whole genome shotgun (WGS) entry which is preliminary data.</text>
</comment>
<keyword evidence="2" id="KW-1185">Reference proteome</keyword>
<evidence type="ECO:0000313" key="2">
    <source>
        <dbReference type="Proteomes" id="UP000031668"/>
    </source>
</evidence>
<reference evidence="1 2" key="1">
    <citation type="journal article" date="2014" name="Genome Biol. Evol.">
        <title>The genome of the myxosporean Thelohanellus kitauei shows adaptations to nutrient acquisition within its fish host.</title>
        <authorList>
            <person name="Yang Y."/>
            <person name="Xiong J."/>
            <person name="Zhou Z."/>
            <person name="Huo F."/>
            <person name="Miao W."/>
            <person name="Ran C."/>
            <person name="Liu Y."/>
            <person name="Zhang J."/>
            <person name="Feng J."/>
            <person name="Wang M."/>
            <person name="Wang M."/>
            <person name="Wang L."/>
            <person name="Yao B."/>
        </authorList>
    </citation>
    <scope>NUCLEOTIDE SEQUENCE [LARGE SCALE GENOMIC DNA]</scope>
    <source>
        <strain evidence="1">Wuqing</strain>
    </source>
</reference>
<evidence type="ECO:0000313" key="1">
    <source>
        <dbReference type="EMBL" id="KII72472.1"/>
    </source>
</evidence>
<organism evidence="1 2">
    <name type="scientific">Thelohanellus kitauei</name>
    <name type="common">Myxosporean</name>
    <dbReference type="NCBI Taxonomy" id="669202"/>
    <lineage>
        <taxon>Eukaryota</taxon>
        <taxon>Metazoa</taxon>
        <taxon>Cnidaria</taxon>
        <taxon>Myxozoa</taxon>
        <taxon>Myxosporea</taxon>
        <taxon>Bivalvulida</taxon>
        <taxon>Platysporina</taxon>
        <taxon>Myxobolidae</taxon>
        <taxon>Thelohanellus</taxon>
    </lineage>
</organism>
<name>A0A0C2NEM8_THEKT</name>
<proteinExistence type="predicted"/>